<dbReference type="Pfam" id="PF00160">
    <property type="entry name" value="Pro_isomerase"/>
    <property type="match status" value="1"/>
</dbReference>
<evidence type="ECO:0000256" key="2">
    <source>
        <dbReference type="ARBA" id="ARBA00023110"/>
    </source>
</evidence>
<feature type="region of interest" description="Disordered" evidence="5">
    <location>
        <begin position="175"/>
        <end position="202"/>
    </location>
</feature>
<keyword evidence="8" id="KW-1185">Reference proteome</keyword>
<dbReference type="PANTHER" id="PTHR11071:SF561">
    <property type="entry name" value="PEPTIDYL-PROLYL CIS-TRANS ISOMERASE D-RELATED"/>
    <property type="match status" value="1"/>
</dbReference>
<dbReference type="AlphaFoldDB" id="A0AAU9J588"/>
<dbReference type="GO" id="GO:0005737">
    <property type="term" value="C:cytoplasm"/>
    <property type="evidence" value="ECO:0007669"/>
    <property type="project" value="TreeGrafter"/>
</dbReference>
<comment type="similarity">
    <text evidence="4">Belongs to the cyclophilin-type PPIase family.</text>
</comment>
<evidence type="ECO:0000256" key="1">
    <source>
        <dbReference type="ARBA" id="ARBA00000971"/>
    </source>
</evidence>
<dbReference type="InterPro" id="IPR029000">
    <property type="entry name" value="Cyclophilin-like_dom_sf"/>
</dbReference>
<dbReference type="PIRSF" id="PIRSF001467">
    <property type="entry name" value="Peptidylpro_ismrse"/>
    <property type="match status" value="1"/>
</dbReference>
<dbReference type="GO" id="GO:0003755">
    <property type="term" value="F:peptidyl-prolyl cis-trans isomerase activity"/>
    <property type="evidence" value="ECO:0007669"/>
    <property type="project" value="UniProtKB-UniRule"/>
</dbReference>
<dbReference type="EC" id="5.2.1.8" evidence="4"/>
<keyword evidence="2 4" id="KW-0697">Rotamase</keyword>
<dbReference type="GO" id="GO:0016018">
    <property type="term" value="F:cyclosporin A binding"/>
    <property type="evidence" value="ECO:0007669"/>
    <property type="project" value="TreeGrafter"/>
</dbReference>
<gene>
    <name evidence="7" type="ORF">BSTOLATCC_MIC31524</name>
</gene>
<evidence type="ECO:0000256" key="5">
    <source>
        <dbReference type="SAM" id="MobiDB-lite"/>
    </source>
</evidence>
<organism evidence="7 8">
    <name type="scientific">Blepharisma stoltei</name>
    <dbReference type="NCBI Taxonomy" id="1481888"/>
    <lineage>
        <taxon>Eukaryota</taxon>
        <taxon>Sar</taxon>
        <taxon>Alveolata</taxon>
        <taxon>Ciliophora</taxon>
        <taxon>Postciliodesmatophora</taxon>
        <taxon>Heterotrichea</taxon>
        <taxon>Heterotrichida</taxon>
        <taxon>Blepharismidae</taxon>
        <taxon>Blepharisma</taxon>
    </lineage>
</organism>
<dbReference type="FunFam" id="2.40.100.10:FF:000022">
    <property type="entry name" value="Peptidyl-prolyl cis-trans isomerase CYP95"/>
    <property type="match status" value="1"/>
</dbReference>
<evidence type="ECO:0000256" key="4">
    <source>
        <dbReference type="RuleBase" id="RU363019"/>
    </source>
</evidence>
<dbReference type="PANTHER" id="PTHR11071">
    <property type="entry name" value="PEPTIDYL-PROLYL CIS-TRANS ISOMERASE"/>
    <property type="match status" value="1"/>
</dbReference>
<dbReference type="InterPro" id="IPR024936">
    <property type="entry name" value="Cyclophilin-type_PPIase"/>
</dbReference>
<sequence>MEEFPKVFLDLRIGERDAGKLIIELFYEDVPKTCENFRQLCIGDKRSPKGVNLSYKGSIFHRVIRNFMLQGGDFTKSDGTGGLSIYGPKFEDENFRLKHNKPGILSMANMGRNTNGSQFFITLKECRHLDGRHVVFGQVIEGMEICREIERMQTDAYDKPLIPVTIVNCGEYSVSKEKKKHRKHKHKRKHHHKRSRSRSRSV</sequence>
<keyword evidence="3 4" id="KW-0413">Isomerase</keyword>
<comment type="function">
    <text evidence="4">PPIases accelerate the folding of proteins. It catalyzes the cis-trans isomerization of proline imidic peptide bonds in oligopeptides.</text>
</comment>
<dbReference type="InterPro" id="IPR020892">
    <property type="entry name" value="Cyclophilin-type_PPIase_CS"/>
</dbReference>
<evidence type="ECO:0000259" key="6">
    <source>
        <dbReference type="PROSITE" id="PS50072"/>
    </source>
</evidence>
<evidence type="ECO:0000313" key="7">
    <source>
        <dbReference type="EMBL" id="CAG9322389.1"/>
    </source>
</evidence>
<proteinExistence type="inferred from homology"/>
<dbReference type="SUPFAM" id="SSF50891">
    <property type="entry name" value="Cyclophilin-like"/>
    <property type="match status" value="1"/>
</dbReference>
<comment type="catalytic activity">
    <reaction evidence="1 4">
        <text>[protein]-peptidylproline (omega=180) = [protein]-peptidylproline (omega=0)</text>
        <dbReference type="Rhea" id="RHEA:16237"/>
        <dbReference type="Rhea" id="RHEA-COMP:10747"/>
        <dbReference type="Rhea" id="RHEA-COMP:10748"/>
        <dbReference type="ChEBI" id="CHEBI:83833"/>
        <dbReference type="ChEBI" id="CHEBI:83834"/>
        <dbReference type="EC" id="5.2.1.8"/>
    </reaction>
</comment>
<dbReference type="GO" id="GO:0006457">
    <property type="term" value="P:protein folding"/>
    <property type="evidence" value="ECO:0007669"/>
    <property type="project" value="InterPro"/>
</dbReference>
<dbReference type="Gene3D" id="2.40.100.10">
    <property type="entry name" value="Cyclophilin-like"/>
    <property type="match status" value="1"/>
</dbReference>
<dbReference type="PROSITE" id="PS50072">
    <property type="entry name" value="CSA_PPIASE_2"/>
    <property type="match status" value="1"/>
</dbReference>
<dbReference type="PROSITE" id="PS00170">
    <property type="entry name" value="CSA_PPIASE_1"/>
    <property type="match status" value="1"/>
</dbReference>
<dbReference type="EMBL" id="CAJZBQ010000032">
    <property type="protein sequence ID" value="CAG9322389.1"/>
    <property type="molecule type" value="Genomic_DNA"/>
</dbReference>
<reference evidence="7" key="1">
    <citation type="submission" date="2021-09" db="EMBL/GenBank/DDBJ databases">
        <authorList>
            <consortium name="AG Swart"/>
            <person name="Singh M."/>
            <person name="Singh A."/>
            <person name="Seah K."/>
            <person name="Emmerich C."/>
        </authorList>
    </citation>
    <scope>NUCLEOTIDE SEQUENCE</scope>
    <source>
        <strain evidence="7">ATCC30299</strain>
    </source>
</reference>
<evidence type="ECO:0000313" key="8">
    <source>
        <dbReference type="Proteomes" id="UP001162131"/>
    </source>
</evidence>
<accession>A0AAU9J588</accession>
<comment type="caution">
    <text evidence="7">The sequence shown here is derived from an EMBL/GenBank/DDBJ whole genome shotgun (WGS) entry which is preliminary data.</text>
</comment>
<dbReference type="InterPro" id="IPR002130">
    <property type="entry name" value="Cyclophilin-type_PPIase_dom"/>
</dbReference>
<dbReference type="PRINTS" id="PR00153">
    <property type="entry name" value="CSAPPISMRASE"/>
</dbReference>
<protein>
    <recommendedName>
        <fullName evidence="4">Peptidyl-prolyl cis-trans isomerase</fullName>
        <shortName evidence="4">PPIase</shortName>
        <ecNumber evidence="4">5.2.1.8</ecNumber>
    </recommendedName>
</protein>
<name>A0AAU9J588_9CILI</name>
<feature type="domain" description="PPIase cyclophilin-type" evidence="6">
    <location>
        <begin position="8"/>
        <end position="171"/>
    </location>
</feature>
<dbReference type="Proteomes" id="UP001162131">
    <property type="component" value="Unassembled WGS sequence"/>
</dbReference>
<evidence type="ECO:0000256" key="3">
    <source>
        <dbReference type="ARBA" id="ARBA00023235"/>
    </source>
</evidence>
<feature type="compositionally biased region" description="Basic residues" evidence="5">
    <location>
        <begin position="177"/>
        <end position="202"/>
    </location>
</feature>